<accession>A0A330M6L7</accession>
<dbReference type="KEGG" id="sbk:SHEWBE_2677"/>
<gene>
    <name evidence="1" type="ORF">SHEWBE_2677</name>
</gene>
<proteinExistence type="predicted"/>
<evidence type="ECO:0000313" key="2">
    <source>
        <dbReference type="Proteomes" id="UP000250123"/>
    </source>
</evidence>
<evidence type="ECO:0000313" key="1">
    <source>
        <dbReference type="EMBL" id="SQH76640.1"/>
    </source>
</evidence>
<dbReference type="EMBL" id="LS483452">
    <property type="protein sequence ID" value="SQH76640.1"/>
    <property type="molecule type" value="Genomic_DNA"/>
</dbReference>
<dbReference type="Proteomes" id="UP000250123">
    <property type="component" value="Chromosome SHEWBE"/>
</dbReference>
<name>A0A330M6L7_9GAMM</name>
<reference evidence="2" key="1">
    <citation type="submission" date="2018-06" db="EMBL/GenBank/DDBJ databases">
        <authorList>
            <person name="Cea G.-C."/>
            <person name="William W."/>
        </authorList>
    </citation>
    <scope>NUCLEOTIDE SEQUENCE [LARGE SCALE GENOMIC DNA]</scope>
    <source>
        <strain evidence="2">DB21MT-2</strain>
    </source>
</reference>
<protein>
    <submittedName>
        <fullName evidence="1">Uncharacterized protein</fullName>
    </submittedName>
</protein>
<dbReference type="AlphaFoldDB" id="A0A330M6L7"/>
<organism evidence="1 2">
    <name type="scientific">Shewanella benthica</name>
    <dbReference type="NCBI Taxonomy" id="43661"/>
    <lineage>
        <taxon>Bacteria</taxon>
        <taxon>Pseudomonadati</taxon>
        <taxon>Pseudomonadota</taxon>
        <taxon>Gammaproteobacteria</taxon>
        <taxon>Alteromonadales</taxon>
        <taxon>Shewanellaceae</taxon>
        <taxon>Shewanella</taxon>
    </lineage>
</organism>
<sequence length="42" mass="4732">MAFSELDFKTKLHQSVPSYSIGHLIGLSFKDRHSQQARSING</sequence>